<dbReference type="GO" id="GO:0003677">
    <property type="term" value="F:DNA binding"/>
    <property type="evidence" value="ECO:0007669"/>
    <property type="project" value="UniProtKB-KW"/>
</dbReference>
<evidence type="ECO:0000259" key="4">
    <source>
        <dbReference type="PROSITE" id="PS51118"/>
    </source>
</evidence>
<keyword evidence="3" id="KW-0804">Transcription</keyword>
<dbReference type="RefSeq" id="WP_149735784.1">
    <property type="nucleotide sequence ID" value="NZ_FQZD01000034.1"/>
</dbReference>
<dbReference type="InterPro" id="IPR002577">
    <property type="entry name" value="HTH_HxlR"/>
</dbReference>
<evidence type="ECO:0000313" key="5">
    <source>
        <dbReference type="EMBL" id="SHJ71042.1"/>
    </source>
</evidence>
<dbReference type="Gene3D" id="1.10.10.10">
    <property type="entry name" value="Winged helix-like DNA-binding domain superfamily/Winged helix DNA-binding domain"/>
    <property type="match status" value="1"/>
</dbReference>
<keyword evidence="1" id="KW-0805">Transcription regulation</keyword>
<dbReference type="PANTHER" id="PTHR33204:SF29">
    <property type="entry name" value="TRANSCRIPTIONAL REGULATOR"/>
    <property type="match status" value="1"/>
</dbReference>
<dbReference type="PANTHER" id="PTHR33204">
    <property type="entry name" value="TRANSCRIPTIONAL REGULATOR, MARR FAMILY"/>
    <property type="match status" value="1"/>
</dbReference>
<evidence type="ECO:0000256" key="2">
    <source>
        <dbReference type="ARBA" id="ARBA00023125"/>
    </source>
</evidence>
<dbReference type="InterPro" id="IPR036388">
    <property type="entry name" value="WH-like_DNA-bd_sf"/>
</dbReference>
<protein>
    <submittedName>
        <fullName evidence="5">Transcriptional regulator, HxlR family</fullName>
    </submittedName>
</protein>
<dbReference type="OrthoDB" id="9791143at2"/>
<feature type="domain" description="HTH hxlR-type" evidence="4">
    <location>
        <begin position="11"/>
        <end position="110"/>
    </location>
</feature>
<dbReference type="SUPFAM" id="SSF46785">
    <property type="entry name" value="Winged helix' DNA-binding domain"/>
    <property type="match status" value="1"/>
</dbReference>
<evidence type="ECO:0000256" key="3">
    <source>
        <dbReference type="ARBA" id="ARBA00023163"/>
    </source>
</evidence>
<name>A0A1M6LIP2_9FIRM</name>
<dbReference type="EMBL" id="FQZD01000034">
    <property type="protein sequence ID" value="SHJ71042.1"/>
    <property type="molecule type" value="Genomic_DNA"/>
</dbReference>
<gene>
    <name evidence="5" type="ORF">SAMN02745170_03128</name>
</gene>
<sequence length="110" mass="12777">MKKWSPETSTCSITYTLSIISSKWKWLLLYKLFQNGVQRYGEIKRSIPPITHKMLSQQLKELEEESLINRKEYPQVPPKVEYSLTTKGETLIPVLELMSQWGAAHKPAVK</sequence>
<proteinExistence type="predicted"/>
<keyword evidence="2" id="KW-0238">DNA-binding</keyword>
<accession>A0A1M6LIP2</accession>
<dbReference type="Pfam" id="PF01638">
    <property type="entry name" value="HxlR"/>
    <property type="match status" value="1"/>
</dbReference>
<evidence type="ECO:0000256" key="1">
    <source>
        <dbReference type="ARBA" id="ARBA00023015"/>
    </source>
</evidence>
<dbReference type="AlphaFoldDB" id="A0A1M6LIP2"/>
<dbReference type="InterPro" id="IPR036390">
    <property type="entry name" value="WH_DNA-bd_sf"/>
</dbReference>
<keyword evidence="6" id="KW-1185">Reference proteome</keyword>
<organism evidence="5 6">
    <name type="scientific">Propionispora hippei DSM 15287</name>
    <dbReference type="NCBI Taxonomy" id="1123003"/>
    <lineage>
        <taxon>Bacteria</taxon>
        <taxon>Bacillati</taxon>
        <taxon>Bacillota</taxon>
        <taxon>Negativicutes</taxon>
        <taxon>Selenomonadales</taxon>
        <taxon>Sporomusaceae</taxon>
        <taxon>Propionispora</taxon>
    </lineage>
</organism>
<reference evidence="5 6" key="1">
    <citation type="submission" date="2016-11" db="EMBL/GenBank/DDBJ databases">
        <authorList>
            <person name="Varghese N."/>
            <person name="Submissions S."/>
        </authorList>
    </citation>
    <scope>NUCLEOTIDE SEQUENCE [LARGE SCALE GENOMIC DNA]</scope>
    <source>
        <strain evidence="5 6">DSM 15287</strain>
    </source>
</reference>
<dbReference type="PROSITE" id="PS51118">
    <property type="entry name" value="HTH_HXLR"/>
    <property type="match status" value="1"/>
</dbReference>
<dbReference type="Proteomes" id="UP000322917">
    <property type="component" value="Unassembled WGS sequence"/>
</dbReference>
<evidence type="ECO:0000313" key="6">
    <source>
        <dbReference type="Proteomes" id="UP000322917"/>
    </source>
</evidence>